<accession>A0A1L7CQQ5</accession>
<evidence type="ECO:0000256" key="1">
    <source>
        <dbReference type="ARBA" id="ARBA00007227"/>
    </source>
</evidence>
<dbReference type="GO" id="GO:0003677">
    <property type="term" value="F:DNA binding"/>
    <property type="evidence" value="ECO:0007669"/>
    <property type="project" value="UniProtKB-KW"/>
</dbReference>
<keyword evidence="2" id="KW-0678">Repressor</keyword>
<dbReference type="Pfam" id="PF06114">
    <property type="entry name" value="Peptidase_M78"/>
    <property type="match status" value="1"/>
</dbReference>
<evidence type="ECO:0000313" key="7">
    <source>
        <dbReference type="EMBL" id="APT88158.1"/>
    </source>
</evidence>
<dbReference type="PANTHER" id="PTHR46797">
    <property type="entry name" value="HTH-TYPE TRANSCRIPTIONAL REGULATOR"/>
    <property type="match status" value="1"/>
</dbReference>
<evidence type="ECO:0000256" key="5">
    <source>
        <dbReference type="ARBA" id="ARBA00023163"/>
    </source>
</evidence>
<evidence type="ECO:0000313" key="8">
    <source>
        <dbReference type="Proteomes" id="UP000185434"/>
    </source>
</evidence>
<protein>
    <submittedName>
        <fullName evidence="7">Cro/Cl family transcriptional regulator</fullName>
    </submittedName>
</protein>
<dbReference type="NCBIfam" id="NF038139">
    <property type="entry name" value="Reg_Aceta_RamB"/>
    <property type="match status" value="1"/>
</dbReference>
<dbReference type="SUPFAM" id="SSF47413">
    <property type="entry name" value="lambda repressor-like DNA-binding domains"/>
    <property type="match status" value="1"/>
</dbReference>
<evidence type="ECO:0000256" key="3">
    <source>
        <dbReference type="ARBA" id="ARBA00023015"/>
    </source>
</evidence>
<dbReference type="InterPro" id="IPR001387">
    <property type="entry name" value="Cro/C1-type_HTH"/>
</dbReference>
<gene>
    <name evidence="7" type="ORF">CFRA_01415</name>
</gene>
<dbReference type="RefSeq" id="WP_075663130.1">
    <property type="nucleotide sequence ID" value="NZ_CP009247.1"/>
</dbReference>
<dbReference type="PROSITE" id="PS50943">
    <property type="entry name" value="HTH_CROC1"/>
    <property type="match status" value="1"/>
</dbReference>
<dbReference type="CDD" id="cd00093">
    <property type="entry name" value="HTH_XRE"/>
    <property type="match status" value="1"/>
</dbReference>
<dbReference type="InterPro" id="IPR050807">
    <property type="entry name" value="TransReg_Diox_bact_type"/>
</dbReference>
<dbReference type="InterPro" id="IPR010359">
    <property type="entry name" value="IrrE_HExxH"/>
</dbReference>
<dbReference type="AlphaFoldDB" id="A0A1L7CQQ5"/>
<evidence type="ECO:0000256" key="4">
    <source>
        <dbReference type="ARBA" id="ARBA00023125"/>
    </source>
</evidence>
<dbReference type="STRING" id="1437875.CFRA_01415"/>
<keyword evidence="8" id="KW-1185">Reference proteome</keyword>
<dbReference type="EMBL" id="CP009247">
    <property type="protein sequence ID" value="APT88158.1"/>
    <property type="molecule type" value="Genomic_DNA"/>
</dbReference>
<dbReference type="PIRSF" id="PIRSF019251">
    <property type="entry name" value="Rv0465c"/>
    <property type="match status" value="1"/>
</dbReference>
<dbReference type="Pfam" id="PF01381">
    <property type="entry name" value="HTH_3"/>
    <property type="match status" value="1"/>
</dbReference>
<reference evidence="7 8" key="1">
    <citation type="submission" date="2014-08" db="EMBL/GenBank/DDBJ databases">
        <title>Complete genome sequence of Corynebacterium frankenforstense ST18(T) (=DSM 45800(T)), isolated from raw cow milk.</title>
        <authorList>
            <person name="Ruckert C."/>
            <person name="Albersmeier A."/>
            <person name="Winkler A."/>
            <person name="Lipski A."/>
            <person name="Kalinowski J."/>
        </authorList>
    </citation>
    <scope>NUCLEOTIDE SEQUENCE [LARGE SCALE GENOMIC DNA]</scope>
    <source>
        <strain evidence="7 8">ST18</strain>
    </source>
</reference>
<dbReference type="GO" id="GO:0005829">
    <property type="term" value="C:cytosol"/>
    <property type="evidence" value="ECO:0007669"/>
    <property type="project" value="TreeGrafter"/>
</dbReference>
<dbReference type="InterPro" id="IPR010982">
    <property type="entry name" value="Lambda_DNA-bd_dom_sf"/>
</dbReference>
<dbReference type="OrthoDB" id="9810578at2"/>
<comment type="similarity">
    <text evidence="1">Belongs to the short-chain fatty acyl-CoA assimilation regulator (ScfR) family.</text>
</comment>
<sequence>MGKVYVGSRLRQLRRERDLSQAALAEALGLSASYVNQIEHDVRPLTVAVLARVTETFGVDAAFFSSDDDSRLVAEVRDVVLDQELGARTPDMQELSEFVRQHPGLARTFVEMHRRYRNVSDKLSLATDTRRLPDDAGGGDAPGGRLGRRNLGILSASMPHEEVRDFFYTRRNYIDALDRVAEDTAAELGVRRFGVAELAETLARRLRERHGVGIEYVDPAGGVLHSFDPETLTLRLSRLLDPGQAAFRMAAELAHLEQSPLIEPLLDDDALTGEDSRDLARRGLGLYYAAALTLPYRLFHAEAERTGYDVELLCQTFGLGYETVASRLSTLQRPRLTGVPFTFIRVDRAGNVSKRQSATSFHLTQAGGTCPLWNVYDAFSQPRQISRQFAQMPDGRTYLWIARTVRHHQGAFNTPGKLFVIGLGCETRHAHRTVYADGFDFDDVSTAARIGTGCRVCTRAGCPQRAFPPIQSELSIDPHRSSIAPY</sequence>
<dbReference type="PANTHER" id="PTHR46797:SF23">
    <property type="entry name" value="HTH-TYPE TRANSCRIPTIONAL REGULATOR SUTR"/>
    <property type="match status" value="1"/>
</dbReference>
<dbReference type="SMART" id="SM00530">
    <property type="entry name" value="HTH_XRE"/>
    <property type="match status" value="1"/>
</dbReference>
<dbReference type="KEGG" id="cfk:CFRA_01415"/>
<keyword evidence="5" id="KW-0804">Transcription</keyword>
<dbReference type="FunFam" id="1.10.260.40:FF:000025">
    <property type="entry name" value="Cro/Cl family transcriptional regulator"/>
    <property type="match status" value="1"/>
</dbReference>
<dbReference type="GO" id="GO:0003700">
    <property type="term" value="F:DNA-binding transcription factor activity"/>
    <property type="evidence" value="ECO:0007669"/>
    <property type="project" value="TreeGrafter"/>
</dbReference>
<proteinExistence type="inferred from homology"/>
<name>A0A1L7CQQ5_9CORY</name>
<dbReference type="InterPro" id="IPR018653">
    <property type="entry name" value="ScfR_C"/>
</dbReference>
<evidence type="ECO:0000259" key="6">
    <source>
        <dbReference type="PROSITE" id="PS50943"/>
    </source>
</evidence>
<organism evidence="7 8">
    <name type="scientific">Corynebacterium frankenforstense DSM 45800</name>
    <dbReference type="NCBI Taxonomy" id="1437875"/>
    <lineage>
        <taxon>Bacteria</taxon>
        <taxon>Bacillati</taxon>
        <taxon>Actinomycetota</taxon>
        <taxon>Actinomycetes</taxon>
        <taxon>Mycobacteriales</taxon>
        <taxon>Corynebacteriaceae</taxon>
        <taxon>Corynebacterium</taxon>
    </lineage>
</organism>
<dbReference type="Proteomes" id="UP000185434">
    <property type="component" value="Chromosome"/>
</dbReference>
<dbReference type="InterPro" id="IPR026281">
    <property type="entry name" value="HTH_RamB"/>
</dbReference>
<feature type="domain" description="HTH cro/C1-type" evidence="6">
    <location>
        <begin position="10"/>
        <end position="64"/>
    </location>
</feature>
<keyword evidence="4" id="KW-0238">DNA-binding</keyword>
<dbReference type="Gene3D" id="1.10.260.40">
    <property type="entry name" value="lambda repressor-like DNA-binding domains"/>
    <property type="match status" value="1"/>
</dbReference>
<evidence type="ECO:0000256" key="2">
    <source>
        <dbReference type="ARBA" id="ARBA00022491"/>
    </source>
</evidence>
<dbReference type="Pfam" id="PF09856">
    <property type="entry name" value="ScfRs"/>
    <property type="match status" value="1"/>
</dbReference>
<keyword evidence="3" id="KW-0805">Transcription regulation</keyword>